<dbReference type="GO" id="GO:0004144">
    <property type="term" value="F:diacylglycerol O-acyltransferase activity"/>
    <property type="evidence" value="ECO:0007669"/>
    <property type="project" value="UniProtKB-EC"/>
</dbReference>
<dbReference type="PANTHER" id="PTHR31650">
    <property type="entry name" value="O-ACYLTRANSFERASE (WSD1-LIKE) FAMILY PROTEIN"/>
    <property type="match status" value="1"/>
</dbReference>
<evidence type="ECO:0000256" key="9">
    <source>
        <dbReference type="ARBA" id="ARBA00023315"/>
    </source>
</evidence>
<keyword evidence="15" id="KW-1185">Reference proteome</keyword>
<evidence type="ECO:0000313" key="15">
    <source>
        <dbReference type="Proteomes" id="UP000271573"/>
    </source>
</evidence>
<comment type="similarity">
    <text evidence="3 11">Belongs to the long-chain O-acyltransferase family.</text>
</comment>
<name>A0A3G9J354_9ACTN</name>
<dbReference type="InterPro" id="IPR004255">
    <property type="entry name" value="O-acyltransferase_WSD1_N"/>
</dbReference>
<feature type="domain" description="O-acyltransferase WSD1-like N-terminal" evidence="12">
    <location>
        <begin position="13"/>
        <end position="279"/>
    </location>
</feature>
<evidence type="ECO:0000256" key="8">
    <source>
        <dbReference type="ARBA" id="ARBA00023098"/>
    </source>
</evidence>
<keyword evidence="8 11" id="KW-0443">Lipid metabolism</keyword>
<evidence type="ECO:0000256" key="7">
    <source>
        <dbReference type="ARBA" id="ARBA00022798"/>
    </source>
</evidence>
<evidence type="ECO:0000259" key="12">
    <source>
        <dbReference type="Pfam" id="PF03007"/>
    </source>
</evidence>
<organism evidence="14 15">
    <name type="scientific">Nocardioides baekrokdamisoli</name>
    <dbReference type="NCBI Taxonomy" id="1804624"/>
    <lineage>
        <taxon>Bacteria</taxon>
        <taxon>Bacillati</taxon>
        <taxon>Actinomycetota</taxon>
        <taxon>Actinomycetes</taxon>
        <taxon>Propionibacteriales</taxon>
        <taxon>Nocardioidaceae</taxon>
        <taxon>Nocardioides</taxon>
    </lineage>
</organism>
<evidence type="ECO:0000256" key="2">
    <source>
        <dbReference type="ARBA" id="ARBA00005189"/>
    </source>
</evidence>
<dbReference type="GO" id="GO:0071731">
    <property type="term" value="P:response to nitric oxide"/>
    <property type="evidence" value="ECO:0007669"/>
    <property type="project" value="TreeGrafter"/>
</dbReference>
<dbReference type="AlphaFoldDB" id="A0A3G9J354"/>
<dbReference type="KEGG" id="nbe:Back2_17260"/>
<evidence type="ECO:0000256" key="11">
    <source>
        <dbReference type="RuleBase" id="RU361241"/>
    </source>
</evidence>
<dbReference type="RefSeq" id="WP_125568593.1">
    <property type="nucleotide sequence ID" value="NZ_AP019307.1"/>
</dbReference>
<gene>
    <name evidence="14" type="ORF">Back2_17260</name>
</gene>
<keyword evidence="7 11" id="KW-0319">Glycerol metabolism</keyword>
<comment type="pathway">
    <text evidence="1 11">Glycerolipid metabolism; triacylglycerol biosynthesis.</text>
</comment>
<reference evidence="14 15" key="1">
    <citation type="submission" date="2018-11" db="EMBL/GenBank/DDBJ databases">
        <title>Complete genome sequence of Nocardioides baekrokdamisoli strain KCTC 39748.</title>
        <authorList>
            <person name="Kang S.W."/>
            <person name="Lee K.C."/>
            <person name="Kim K.K."/>
            <person name="Kim J.S."/>
            <person name="Kim D.S."/>
            <person name="Ko S.H."/>
            <person name="Yang S.H."/>
            <person name="Shin Y.K."/>
            <person name="Lee J.S."/>
        </authorList>
    </citation>
    <scope>NUCLEOTIDE SEQUENCE [LARGE SCALE GENOMIC DNA]</scope>
    <source>
        <strain evidence="14 15">KCTC 39748</strain>
    </source>
</reference>
<dbReference type="NCBIfam" id="TIGR02946">
    <property type="entry name" value="acyl_WS_DGAT"/>
    <property type="match status" value="1"/>
</dbReference>
<evidence type="ECO:0000256" key="1">
    <source>
        <dbReference type="ARBA" id="ARBA00004771"/>
    </source>
</evidence>
<accession>A0A3G9J354</accession>
<dbReference type="OrthoDB" id="9810950at2"/>
<dbReference type="EMBL" id="AP019307">
    <property type="protein sequence ID" value="BBH17439.1"/>
    <property type="molecule type" value="Genomic_DNA"/>
</dbReference>
<dbReference type="InterPro" id="IPR045034">
    <property type="entry name" value="O-acyltransferase_WSD1-like"/>
</dbReference>
<keyword evidence="9 11" id="KW-0012">Acyltransferase</keyword>
<dbReference type="InterPro" id="IPR023213">
    <property type="entry name" value="CAT-like_dom_sf"/>
</dbReference>
<dbReference type="GO" id="GO:0001666">
    <property type="term" value="P:response to hypoxia"/>
    <property type="evidence" value="ECO:0007669"/>
    <property type="project" value="TreeGrafter"/>
</dbReference>
<protein>
    <recommendedName>
        <fullName evidence="4 11">Diacylglycerol O-acyltransferase</fullName>
        <ecNumber evidence="4 11">2.3.1.20</ecNumber>
    </recommendedName>
</protein>
<dbReference type="InterPro" id="IPR009721">
    <property type="entry name" value="O-acyltransferase_WSD1_C"/>
</dbReference>
<sequence length="482" mass="52266">MTTPNDRRRIVRMTGVDAGFLYMETPTTHMHTLKIAIVEASSGMTYDRLVAGTLARLDRLPPMRRRIVPIPGALNHPVMITQRKIDPTRHFFHHQVGGGGSMADLEQLIGEIASVPLDRSVPLWEIHLCEGLATGETAVVCKLHHALADGIAANALLANVMDLSSSEIRRAVFTDTEEGQDLPDRGFLMRGAVRDAARQAPSLLGLVRRTVAALFGVVKLRRSSTSKVPMPIKDAPRVSFNGPLTARRSFATVSLPLASLKDVRSAHAADCEATLNDVVLAVISGALRRWLEHQGEHPRASLTAGVPVGLDPRDSDPRLFGNNVSNMFTTLATDIDDPVERLRTIAETTRAAKAISAQLGSSFGDWSQFAMPGPFAAFMRAYTRLRGARLHPAPFSVIASNVPGPRERVKVGGAMFSDVFSVGPLIEGVGLNVTVWSYIDRMNFSLLACPDLLPDVYVLAGFFPAALAELMPGEHHDSRESA</sequence>
<evidence type="ECO:0000256" key="4">
    <source>
        <dbReference type="ARBA" id="ARBA00013244"/>
    </source>
</evidence>
<dbReference type="PANTHER" id="PTHR31650:SF1">
    <property type="entry name" value="WAX ESTER SYNTHASE_DIACYLGLYCEROL ACYLTRANSFERASE 4-RELATED"/>
    <property type="match status" value="1"/>
</dbReference>
<proteinExistence type="inferred from homology"/>
<dbReference type="GO" id="GO:0006071">
    <property type="term" value="P:glycerol metabolic process"/>
    <property type="evidence" value="ECO:0007669"/>
    <property type="project" value="UniProtKB-KW"/>
</dbReference>
<dbReference type="Pfam" id="PF06974">
    <property type="entry name" value="WS_DGAT_C"/>
    <property type="match status" value="1"/>
</dbReference>
<comment type="pathway">
    <text evidence="2">Lipid metabolism.</text>
</comment>
<keyword evidence="6 11" id="KW-0808">Transferase</keyword>
<evidence type="ECO:0000256" key="6">
    <source>
        <dbReference type="ARBA" id="ARBA00022679"/>
    </source>
</evidence>
<keyword evidence="5 11" id="KW-0444">Lipid biosynthesis</keyword>
<evidence type="ECO:0000256" key="5">
    <source>
        <dbReference type="ARBA" id="ARBA00022516"/>
    </source>
</evidence>
<dbReference type="Pfam" id="PF03007">
    <property type="entry name" value="WS_DGAT_cat"/>
    <property type="match status" value="1"/>
</dbReference>
<evidence type="ECO:0000259" key="13">
    <source>
        <dbReference type="Pfam" id="PF06974"/>
    </source>
</evidence>
<evidence type="ECO:0000256" key="10">
    <source>
        <dbReference type="ARBA" id="ARBA00048109"/>
    </source>
</evidence>
<evidence type="ECO:0000313" key="14">
    <source>
        <dbReference type="EMBL" id="BBH17439.1"/>
    </source>
</evidence>
<dbReference type="GO" id="GO:0005886">
    <property type="term" value="C:plasma membrane"/>
    <property type="evidence" value="ECO:0007669"/>
    <property type="project" value="TreeGrafter"/>
</dbReference>
<dbReference type="GO" id="GO:0019432">
    <property type="term" value="P:triglyceride biosynthetic process"/>
    <property type="evidence" value="ECO:0007669"/>
    <property type="project" value="UniProtKB-UniPathway"/>
</dbReference>
<dbReference type="UniPathway" id="UPA00282"/>
<evidence type="ECO:0000256" key="3">
    <source>
        <dbReference type="ARBA" id="ARBA00009587"/>
    </source>
</evidence>
<dbReference type="SUPFAM" id="SSF52777">
    <property type="entry name" value="CoA-dependent acyltransferases"/>
    <property type="match status" value="1"/>
</dbReference>
<dbReference type="Proteomes" id="UP000271573">
    <property type="component" value="Chromosome"/>
</dbReference>
<dbReference type="EC" id="2.3.1.20" evidence="4 11"/>
<comment type="catalytic activity">
    <reaction evidence="10 11">
        <text>an acyl-CoA + a 1,2-diacyl-sn-glycerol = a triacyl-sn-glycerol + CoA</text>
        <dbReference type="Rhea" id="RHEA:10868"/>
        <dbReference type="ChEBI" id="CHEBI:17815"/>
        <dbReference type="ChEBI" id="CHEBI:57287"/>
        <dbReference type="ChEBI" id="CHEBI:58342"/>
        <dbReference type="ChEBI" id="CHEBI:64615"/>
        <dbReference type="EC" id="2.3.1.20"/>
    </reaction>
</comment>
<dbReference type="InterPro" id="IPR014292">
    <property type="entry name" value="Acyl_transf_WS/DGAT"/>
</dbReference>
<dbReference type="Gene3D" id="3.30.559.10">
    <property type="entry name" value="Chloramphenicol acetyltransferase-like domain"/>
    <property type="match status" value="1"/>
</dbReference>
<feature type="domain" description="O-acyltransferase WSD1 C-terminal" evidence="13">
    <location>
        <begin position="321"/>
        <end position="470"/>
    </location>
</feature>
<dbReference type="GO" id="GO:0051701">
    <property type="term" value="P:biological process involved in interaction with host"/>
    <property type="evidence" value="ECO:0007669"/>
    <property type="project" value="TreeGrafter"/>
</dbReference>